<evidence type="ECO:0000313" key="1">
    <source>
        <dbReference type="EMBL" id="KAJ1176719.1"/>
    </source>
</evidence>
<keyword evidence="2" id="KW-1185">Reference proteome</keyword>
<proteinExistence type="predicted"/>
<protein>
    <submittedName>
        <fullName evidence="1">Uncharacterized protein</fullName>
    </submittedName>
</protein>
<dbReference type="EMBL" id="JANPWB010000006">
    <property type="protein sequence ID" value="KAJ1176719.1"/>
    <property type="molecule type" value="Genomic_DNA"/>
</dbReference>
<dbReference type="Proteomes" id="UP001066276">
    <property type="component" value="Chromosome 3_2"/>
</dbReference>
<gene>
    <name evidence="1" type="ORF">NDU88_001987</name>
</gene>
<reference evidence="1" key="1">
    <citation type="journal article" date="2022" name="bioRxiv">
        <title>Sequencing and chromosome-scale assembly of the giantPleurodeles waltlgenome.</title>
        <authorList>
            <person name="Brown T."/>
            <person name="Elewa A."/>
            <person name="Iarovenko S."/>
            <person name="Subramanian E."/>
            <person name="Araus A.J."/>
            <person name="Petzold A."/>
            <person name="Susuki M."/>
            <person name="Suzuki K.-i.T."/>
            <person name="Hayashi T."/>
            <person name="Toyoda A."/>
            <person name="Oliveira C."/>
            <person name="Osipova E."/>
            <person name="Leigh N.D."/>
            <person name="Simon A."/>
            <person name="Yun M.H."/>
        </authorList>
    </citation>
    <scope>NUCLEOTIDE SEQUENCE</scope>
    <source>
        <strain evidence="1">20211129_DDA</strain>
        <tissue evidence="1">Liver</tissue>
    </source>
</reference>
<name>A0AAV7TJD9_PLEWA</name>
<accession>A0AAV7TJD9</accession>
<sequence>MEGCRAVEDDGWILASEALDHPVERRRSREAIISLIYKRGDRGSPSNYRLISLMDGAMKVLEKALFNRLQDWVDAHNIMTKVQAGVQSRIGTIDQAL</sequence>
<evidence type="ECO:0000313" key="2">
    <source>
        <dbReference type="Proteomes" id="UP001066276"/>
    </source>
</evidence>
<comment type="caution">
    <text evidence="1">The sequence shown here is derived from an EMBL/GenBank/DDBJ whole genome shotgun (WGS) entry which is preliminary data.</text>
</comment>
<organism evidence="1 2">
    <name type="scientific">Pleurodeles waltl</name>
    <name type="common">Iberian ribbed newt</name>
    <dbReference type="NCBI Taxonomy" id="8319"/>
    <lineage>
        <taxon>Eukaryota</taxon>
        <taxon>Metazoa</taxon>
        <taxon>Chordata</taxon>
        <taxon>Craniata</taxon>
        <taxon>Vertebrata</taxon>
        <taxon>Euteleostomi</taxon>
        <taxon>Amphibia</taxon>
        <taxon>Batrachia</taxon>
        <taxon>Caudata</taxon>
        <taxon>Salamandroidea</taxon>
        <taxon>Salamandridae</taxon>
        <taxon>Pleurodelinae</taxon>
        <taxon>Pleurodeles</taxon>
    </lineage>
</organism>
<dbReference type="AlphaFoldDB" id="A0AAV7TJD9"/>